<reference evidence="2 3" key="1">
    <citation type="submission" date="2011-04" db="EMBL/GenBank/DDBJ databases">
        <authorList>
            <person name="Muzny D."/>
            <person name="Qin X."/>
            <person name="Deng J."/>
            <person name="Jiang H."/>
            <person name="Liu Y."/>
            <person name="Qu J."/>
            <person name="Song X.-Z."/>
            <person name="Zhang L."/>
            <person name="Thornton R."/>
            <person name="Coyle M."/>
            <person name="Francisco L."/>
            <person name="Jackson L."/>
            <person name="Javaid M."/>
            <person name="Korchina V."/>
            <person name="Kovar C."/>
            <person name="Mata R."/>
            <person name="Mathew T."/>
            <person name="Ngo R."/>
            <person name="Nguyen L."/>
            <person name="Nguyen N."/>
            <person name="Okwuonu G."/>
            <person name="Ongeri F."/>
            <person name="Pham C."/>
            <person name="Simmons D."/>
            <person name="Wilczek-Boney K."/>
            <person name="Hale W."/>
            <person name="Jakkamsetti A."/>
            <person name="Pham P."/>
            <person name="Ruth R."/>
            <person name="San Lucas F."/>
            <person name="Warren J."/>
            <person name="Zhang J."/>
            <person name="Zhao Z."/>
            <person name="Zhou C."/>
            <person name="Zhu D."/>
            <person name="Lee S."/>
            <person name="Bess C."/>
            <person name="Blankenburg K."/>
            <person name="Forbes L."/>
            <person name="Fu Q."/>
            <person name="Gubbala S."/>
            <person name="Hirani K."/>
            <person name="Jayaseelan J.C."/>
            <person name="Lara F."/>
            <person name="Munidasa M."/>
            <person name="Palculict T."/>
            <person name="Patil S."/>
            <person name="Pu L.-L."/>
            <person name="Saada N."/>
            <person name="Tang L."/>
            <person name="Weissenberger G."/>
            <person name="Zhu Y."/>
            <person name="Hemphill L."/>
            <person name="Shang Y."/>
            <person name="Youmans B."/>
            <person name="Ayvaz T."/>
            <person name="Ross M."/>
            <person name="Santibanez J."/>
            <person name="Aqrawi P."/>
            <person name="Gross S."/>
            <person name="Joshi V."/>
            <person name="Fowler G."/>
            <person name="Nazareth L."/>
            <person name="Reid J."/>
            <person name="Worley K."/>
            <person name="Petrosino J."/>
            <person name="Highlander S."/>
            <person name="Gibbs R."/>
        </authorList>
    </citation>
    <scope>NUCLEOTIDE SEQUENCE [LARGE SCALE GENOMIC DNA]</scope>
    <source>
        <strain evidence="2 3">ATCC 700821</strain>
    </source>
</reference>
<accession>F9DFY2</accession>
<evidence type="ECO:0000256" key="1">
    <source>
        <dbReference type="SAM" id="Phobius"/>
    </source>
</evidence>
<name>F9DFY2_9BACT</name>
<feature type="transmembrane region" description="Helical" evidence="1">
    <location>
        <begin position="7"/>
        <end position="31"/>
    </location>
</feature>
<gene>
    <name evidence="2" type="ORF">HMPREF9144_0572</name>
</gene>
<dbReference type="EMBL" id="AFPY01000023">
    <property type="protein sequence ID" value="EGQ21046.1"/>
    <property type="molecule type" value="Genomic_DNA"/>
</dbReference>
<organism evidence="2 3">
    <name type="scientific">Prevotella pallens ATCC 700821</name>
    <dbReference type="NCBI Taxonomy" id="997353"/>
    <lineage>
        <taxon>Bacteria</taxon>
        <taxon>Pseudomonadati</taxon>
        <taxon>Bacteroidota</taxon>
        <taxon>Bacteroidia</taxon>
        <taxon>Bacteroidales</taxon>
        <taxon>Prevotellaceae</taxon>
        <taxon>Prevotella</taxon>
    </lineage>
</organism>
<protein>
    <submittedName>
        <fullName evidence="2">Uncharacterized protein</fullName>
    </submittedName>
</protein>
<keyword evidence="1" id="KW-0812">Transmembrane</keyword>
<keyword evidence="1" id="KW-1133">Transmembrane helix</keyword>
<evidence type="ECO:0000313" key="3">
    <source>
        <dbReference type="Proteomes" id="UP000004123"/>
    </source>
</evidence>
<dbReference type="AlphaFoldDB" id="F9DFY2"/>
<evidence type="ECO:0000313" key="2">
    <source>
        <dbReference type="EMBL" id="EGQ21046.1"/>
    </source>
</evidence>
<proteinExistence type="predicted"/>
<dbReference type="HOGENOM" id="CLU_3255922_0_0_10"/>
<comment type="caution">
    <text evidence="2">The sequence shown here is derived from an EMBL/GenBank/DDBJ whole genome shotgun (WGS) entry which is preliminary data.</text>
</comment>
<sequence length="42" mass="4911">MRIFVDLYQYLSFLGKTIFEIFAGSLIYAYLCIVKRLIDCLG</sequence>
<keyword evidence="1" id="KW-0472">Membrane</keyword>
<dbReference type="Proteomes" id="UP000004123">
    <property type="component" value="Unassembled WGS sequence"/>
</dbReference>